<dbReference type="GO" id="GO:0016829">
    <property type="term" value="F:lyase activity"/>
    <property type="evidence" value="ECO:0007669"/>
    <property type="project" value="UniProtKB-KW"/>
</dbReference>
<dbReference type="InterPro" id="IPR016938">
    <property type="entry name" value="UPF0317"/>
</dbReference>
<dbReference type="InterPro" id="IPR009906">
    <property type="entry name" value="D-Glu_cyclase"/>
</dbReference>
<evidence type="ECO:0000313" key="5">
    <source>
        <dbReference type="EMBL" id="SJN17686.1"/>
    </source>
</evidence>
<dbReference type="EMBL" id="FUKP01000012">
    <property type="protein sequence ID" value="SJN17686.1"/>
    <property type="molecule type" value="Genomic_DNA"/>
</dbReference>
<feature type="compositionally biased region" description="Low complexity" evidence="4">
    <location>
        <begin position="8"/>
        <end position="25"/>
    </location>
</feature>
<protein>
    <recommendedName>
        <fullName evidence="3">Putative hydro-lyase FM125_01540</fullName>
        <ecNumber evidence="3">4.2.1.-</ecNumber>
    </recommendedName>
</protein>
<feature type="region of interest" description="Disordered" evidence="4">
    <location>
        <begin position="1"/>
        <end position="25"/>
    </location>
</feature>
<dbReference type="Gene3D" id="3.40.1640.10">
    <property type="entry name" value="PSTPO5379-like"/>
    <property type="match status" value="1"/>
</dbReference>
<dbReference type="PIRSF" id="PIRSF029755">
    <property type="entry name" value="UCP029755"/>
    <property type="match status" value="1"/>
</dbReference>
<dbReference type="InterPro" id="IPR038021">
    <property type="entry name" value="Putative_hydro-lyase"/>
</dbReference>
<reference evidence="5 6" key="1">
    <citation type="submission" date="2017-02" db="EMBL/GenBank/DDBJ databases">
        <authorList>
            <person name="Peterson S.W."/>
        </authorList>
    </citation>
    <scope>NUCLEOTIDE SEQUENCE [LARGE SCALE GENOMIC DNA]</scope>
    <source>
        <strain evidence="5 6">2B3F</strain>
    </source>
</reference>
<sequence>MTDPYTSAADALAQEPQAASEAPAAHRARFRGGLVRPTSGLAPGFTQANMIVLPADWAYEMLLFAQRNPAPMPLLDVTDAGDPTTPWAPGADLRTDLPLYRLWRDGELVGEVADATSHWTGDAVAFLIGCSFGFESALQAAGVPVRNIDQGRNVAMYRTDVPLRPAGRMRGELVVSMRPVPPRLVARAAVVSAGVPLAHGEPVHVGDPAALGIADLDAPDYGDPTEMHPGDVPVFWPCGVTPQRALELSRPPWAITHAPGHMFVTDQPDGRRPA</sequence>
<organism evidence="5 6">
    <name type="scientific">Micrococcus lylae</name>
    <dbReference type="NCBI Taxonomy" id="1273"/>
    <lineage>
        <taxon>Bacteria</taxon>
        <taxon>Bacillati</taxon>
        <taxon>Actinomycetota</taxon>
        <taxon>Actinomycetes</taxon>
        <taxon>Micrococcales</taxon>
        <taxon>Micrococcaceae</taxon>
        <taxon>Micrococcus</taxon>
    </lineage>
</organism>
<name>A0A1R4ID84_9MICC</name>
<dbReference type="PANTHER" id="PTHR32022">
    <property type="entry name" value="D-GLUTAMATE CYCLASE, MITOCHONDRIAL"/>
    <property type="match status" value="1"/>
</dbReference>
<evidence type="ECO:0000256" key="3">
    <source>
        <dbReference type="HAMAP-Rule" id="MF_01830"/>
    </source>
</evidence>
<keyword evidence="2 3" id="KW-0456">Lyase</keyword>
<dbReference type="Pfam" id="PF07286">
    <property type="entry name" value="D-Glu_cyclase"/>
    <property type="match status" value="1"/>
</dbReference>
<dbReference type="NCBIfam" id="NF003969">
    <property type="entry name" value="PRK05463.1"/>
    <property type="match status" value="1"/>
</dbReference>
<evidence type="ECO:0000256" key="4">
    <source>
        <dbReference type="SAM" id="MobiDB-lite"/>
    </source>
</evidence>
<evidence type="ECO:0000313" key="6">
    <source>
        <dbReference type="Proteomes" id="UP000196230"/>
    </source>
</evidence>
<evidence type="ECO:0000256" key="2">
    <source>
        <dbReference type="ARBA" id="ARBA00023239"/>
    </source>
</evidence>
<dbReference type="HAMAP" id="MF_01830">
    <property type="entry name" value="Hydro_lyase"/>
    <property type="match status" value="1"/>
</dbReference>
<accession>A0A1R4ID84</accession>
<dbReference type="RefSeq" id="WP_087133431.1">
    <property type="nucleotide sequence ID" value="NZ_FUKP01000012.1"/>
</dbReference>
<evidence type="ECO:0000256" key="1">
    <source>
        <dbReference type="ARBA" id="ARBA00007896"/>
    </source>
</evidence>
<dbReference type="Gene3D" id="3.30.2040.10">
    <property type="entry name" value="PSTPO5379-like domain"/>
    <property type="match status" value="1"/>
</dbReference>
<proteinExistence type="inferred from homology"/>
<dbReference type="PANTHER" id="PTHR32022:SF10">
    <property type="entry name" value="D-GLUTAMATE CYCLASE, MITOCHONDRIAL"/>
    <property type="match status" value="1"/>
</dbReference>
<dbReference type="EC" id="4.2.1.-" evidence="3"/>
<dbReference type="SUPFAM" id="SSF160920">
    <property type="entry name" value="PSTPO5379-like"/>
    <property type="match status" value="1"/>
</dbReference>
<dbReference type="FunFam" id="3.30.2040.10:FF:000001">
    <property type="entry name" value="D-glutamate cyclase, mitochondrial"/>
    <property type="match status" value="1"/>
</dbReference>
<gene>
    <name evidence="5" type="ORF">FM125_01540</name>
</gene>
<comment type="similarity">
    <text evidence="1 3">Belongs to the D-glutamate cyclase family.</text>
</comment>
<dbReference type="Proteomes" id="UP000196230">
    <property type="component" value="Unassembled WGS sequence"/>
</dbReference>
<dbReference type="AlphaFoldDB" id="A0A1R4ID84"/>